<evidence type="ECO:0000313" key="2">
    <source>
        <dbReference type="Proteomes" id="UP000027586"/>
    </source>
</evidence>
<dbReference type="VEuPathDB" id="FungiDB:LCOR_08872.1"/>
<protein>
    <submittedName>
        <fullName evidence="1">Uncharacterized protein</fullName>
    </submittedName>
</protein>
<gene>
    <name evidence="1" type="ORF">LCOR_08872.1</name>
</gene>
<keyword evidence="2" id="KW-1185">Reference proteome</keyword>
<evidence type="ECO:0000313" key="1">
    <source>
        <dbReference type="EMBL" id="CDH57990.1"/>
    </source>
</evidence>
<dbReference type="AlphaFoldDB" id="A0A068S7P2"/>
<sequence length="81" mass="9443">MKRDVFIKTNLICMSKSILCESFKFVVGNLEVMGRPPYVYSHPFIVRRSHVIYRNEACDFNMNGVGQHVEAHGPDQVSRWR</sequence>
<dbReference type="Proteomes" id="UP000027586">
    <property type="component" value="Unassembled WGS sequence"/>
</dbReference>
<proteinExistence type="predicted"/>
<name>A0A068S7P2_9FUNG</name>
<comment type="caution">
    <text evidence="1">The sequence shown here is derived from an EMBL/GenBank/DDBJ whole genome shotgun (WGS) entry which is preliminary data.</text>
</comment>
<accession>A0A068S7P2</accession>
<organism evidence="1 2">
    <name type="scientific">Lichtheimia corymbifera JMRC:FSU:9682</name>
    <dbReference type="NCBI Taxonomy" id="1263082"/>
    <lineage>
        <taxon>Eukaryota</taxon>
        <taxon>Fungi</taxon>
        <taxon>Fungi incertae sedis</taxon>
        <taxon>Mucoromycota</taxon>
        <taxon>Mucoromycotina</taxon>
        <taxon>Mucoromycetes</taxon>
        <taxon>Mucorales</taxon>
        <taxon>Lichtheimiaceae</taxon>
        <taxon>Lichtheimia</taxon>
    </lineage>
</organism>
<dbReference type="EMBL" id="CBTN010000051">
    <property type="protein sequence ID" value="CDH57990.1"/>
    <property type="molecule type" value="Genomic_DNA"/>
</dbReference>
<reference evidence="1" key="1">
    <citation type="submission" date="2013-08" db="EMBL/GenBank/DDBJ databases">
        <title>Gene expansion shapes genome architecture in the human pathogen Lichtheimia corymbifera: an evolutionary genomics analysis in the ancient terrestrial Mucorales (Mucoromycotina).</title>
        <authorList>
            <person name="Schwartze V.U."/>
            <person name="Winter S."/>
            <person name="Shelest E."/>
            <person name="Marcet-Houben M."/>
            <person name="Horn F."/>
            <person name="Wehner S."/>
            <person name="Hoffmann K."/>
            <person name="Riege K."/>
            <person name="Sammeth M."/>
            <person name="Nowrousian M."/>
            <person name="Valiante V."/>
            <person name="Linde J."/>
            <person name="Jacobsen I.D."/>
            <person name="Marz M."/>
            <person name="Brakhage A.A."/>
            <person name="Gabaldon T."/>
            <person name="Bocker S."/>
            <person name="Voigt K."/>
        </authorList>
    </citation>
    <scope>NUCLEOTIDE SEQUENCE [LARGE SCALE GENOMIC DNA]</scope>
    <source>
        <strain evidence="1">FSU 9682</strain>
    </source>
</reference>